<keyword evidence="2" id="KW-1185">Reference proteome</keyword>
<evidence type="ECO:0000313" key="2">
    <source>
        <dbReference type="Proteomes" id="UP000543556"/>
    </source>
</evidence>
<reference evidence="1 2" key="1">
    <citation type="submission" date="2020-02" db="EMBL/GenBank/DDBJ databases">
        <title>Genome sequence of strain AETb3-4.</title>
        <authorList>
            <person name="Gao J."/>
            <person name="Zhang X."/>
        </authorList>
    </citation>
    <scope>NUCLEOTIDE SEQUENCE [LARGE SCALE GENOMIC DNA]</scope>
    <source>
        <strain evidence="1 2">AETb3-4</strain>
    </source>
</reference>
<protein>
    <submittedName>
        <fullName evidence="1">Uncharacterized protein</fullName>
    </submittedName>
</protein>
<accession>A0A7Y7IIY9</accession>
<name>A0A7Y7IIY9_9MICC</name>
<evidence type="ECO:0000313" key="1">
    <source>
        <dbReference type="EMBL" id="NVM96319.1"/>
    </source>
</evidence>
<comment type="caution">
    <text evidence="1">The sequence shown here is derived from an EMBL/GenBank/DDBJ whole genome shotgun (WGS) entry which is preliminary data.</text>
</comment>
<dbReference type="AlphaFoldDB" id="A0A7Y7IIY9"/>
<organism evidence="1 2">
    <name type="scientific">Arthrobacter wenxiniae</name>
    <dbReference type="NCBI Taxonomy" id="2713570"/>
    <lineage>
        <taxon>Bacteria</taxon>
        <taxon>Bacillati</taxon>
        <taxon>Actinomycetota</taxon>
        <taxon>Actinomycetes</taxon>
        <taxon>Micrococcales</taxon>
        <taxon>Micrococcaceae</taxon>
        <taxon>Arthrobacter</taxon>
    </lineage>
</organism>
<dbReference type="RefSeq" id="WP_176636043.1">
    <property type="nucleotide sequence ID" value="NZ_JAAMFM010000029.1"/>
</dbReference>
<sequence length="78" mass="8611">MNEEELAVVTMHDDDAADSTAGRGTMVIRIWSEASADGSFRSRLTFAGTGDEPPQEVVVASHERLLETVSEWLEKYPD</sequence>
<dbReference type="EMBL" id="JAAMFM010000029">
    <property type="protein sequence ID" value="NVM96319.1"/>
    <property type="molecule type" value="Genomic_DNA"/>
</dbReference>
<proteinExistence type="predicted"/>
<dbReference type="Proteomes" id="UP000543556">
    <property type="component" value="Unassembled WGS sequence"/>
</dbReference>
<gene>
    <name evidence="1" type="ORF">G6034_15675</name>
</gene>